<keyword evidence="2" id="KW-1133">Transmembrane helix</keyword>
<feature type="transmembrane region" description="Helical" evidence="2">
    <location>
        <begin position="177"/>
        <end position="198"/>
    </location>
</feature>
<feature type="transmembrane region" description="Helical" evidence="2">
    <location>
        <begin position="249"/>
        <end position="265"/>
    </location>
</feature>
<organism evidence="4 5">
    <name type="scientific">Anaeromyces robustus</name>
    <dbReference type="NCBI Taxonomy" id="1754192"/>
    <lineage>
        <taxon>Eukaryota</taxon>
        <taxon>Fungi</taxon>
        <taxon>Fungi incertae sedis</taxon>
        <taxon>Chytridiomycota</taxon>
        <taxon>Chytridiomycota incertae sedis</taxon>
        <taxon>Neocallimastigomycetes</taxon>
        <taxon>Neocallimastigales</taxon>
        <taxon>Neocallimastigaceae</taxon>
        <taxon>Anaeromyces</taxon>
    </lineage>
</organism>
<dbReference type="OrthoDB" id="2146431at2759"/>
<dbReference type="AlphaFoldDB" id="A0A1Y1XD08"/>
<keyword evidence="5" id="KW-1185">Reference proteome</keyword>
<dbReference type="SMART" id="SM00315">
    <property type="entry name" value="RGS"/>
    <property type="match status" value="1"/>
</dbReference>
<evidence type="ECO:0000256" key="2">
    <source>
        <dbReference type="SAM" id="Phobius"/>
    </source>
</evidence>
<keyword evidence="2" id="KW-0812">Transmembrane</keyword>
<proteinExistence type="predicted"/>
<feature type="transmembrane region" description="Helical" evidence="2">
    <location>
        <begin position="108"/>
        <end position="130"/>
    </location>
</feature>
<evidence type="ECO:0000256" key="1">
    <source>
        <dbReference type="SAM" id="MobiDB-lite"/>
    </source>
</evidence>
<comment type="caution">
    <text evidence="4">The sequence shown here is derived from an EMBL/GenBank/DDBJ whole genome shotgun (WGS) entry which is preliminary data.</text>
</comment>
<reference evidence="4 5" key="1">
    <citation type="submission" date="2016-08" db="EMBL/GenBank/DDBJ databases">
        <title>A Parts List for Fungal Cellulosomes Revealed by Comparative Genomics.</title>
        <authorList>
            <consortium name="DOE Joint Genome Institute"/>
            <person name="Haitjema C.H."/>
            <person name="Gilmore S.P."/>
            <person name="Henske J.K."/>
            <person name="Solomon K.V."/>
            <person name="De Groot R."/>
            <person name="Kuo A."/>
            <person name="Mondo S.J."/>
            <person name="Salamov A.A."/>
            <person name="Labutti K."/>
            <person name="Zhao Z."/>
            <person name="Chiniquy J."/>
            <person name="Barry K."/>
            <person name="Brewer H.M."/>
            <person name="Purvine S.O."/>
            <person name="Wright A.T."/>
            <person name="Boxma B."/>
            <person name="Van Alen T."/>
            <person name="Hackstein J.H."/>
            <person name="Baker S.E."/>
            <person name="Grigoriev I.V."/>
            <person name="O'Malley M.A."/>
        </authorList>
    </citation>
    <scope>NUCLEOTIDE SEQUENCE [LARGE SCALE GENOMIC DNA]</scope>
    <source>
        <strain evidence="4 5">S4</strain>
    </source>
</reference>
<dbReference type="InterPro" id="IPR036305">
    <property type="entry name" value="RGS_sf"/>
</dbReference>
<feature type="transmembrane region" description="Helical" evidence="2">
    <location>
        <begin position="218"/>
        <end position="237"/>
    </location>
</feature>
<dbReference type="PROSITE" id="PS50132">
    <property type="entry name" value="RGS"/>
    <property type="match status" value="1"/>
</dbReference>
<evidence type="ECO:0000313" key="5">
    <source>
        <dbReference type="Proteomes" id="UP000193944"/>
    </source>
</evidence>
<reference evidence="4 5" key="2">
    <citation type="submission" date="2016-08" db="EMBL/GenBank/DDBJ databases">
        <title>Pervasive Adenine N6-methylation of Active Genes in Fungi.</title>
        <authorList>
            <consortium name="DOE Joint Genome Institute"/>
            <person name="Mondo S.J."/>
            <person name="Dannebaum R.O."/>
            <person name="Kuo R.C."/>
            <person name="Labutti K."/>
            <person name="Haridas S."/>
            <person name="Kuo A."/>
            <person name="Salamov A."/>
            <person name="Ahrendt S.R."/>
            <person name="Lipzen A."/>
            <person name="Sullivan W."/>
            <person name="Andreopoulos W.B."/>
            <person name="Clum A."/>
            <person name="Lindquist E."/>
            <person name="Daum C."/>
            <person name="Ramamoorthy G.K."/>
            <person name="Gryganskyi A."/>
            <person name="Culley D."/>
            <person name="Magnuson J.K."/>
            <person name="James T.Y."/>
            <person name="O'Malley M.A."/>
            <person name="Stajich J.E."/>
            <person name="Spatafora J.W."/>
            <person name="Visel A."/>
            <person name="Grigoriev I.V."/>
        </authorList>
    </citation>
    <scope>NUCLEOTIDE SEQUENCE [LARGE SCALE GENOMIC DNA]</scope>
    <source>
        <strain evidence="4 5">S4</strain>
    </source>
</reference>
<feature type="compositionally biased region" description="Low complexity" evidence="1">
    <location>
        <begin position="524"/>
        <end position="535"/>
    </location>
</feature>
<gene>
    <name evidence="4" type="ORF">BCR32DRAFT_266852</name>
</gene>
<feature type="transmembrane region" description="Helical" evidence="2">
    <location>
        <begin position="285"/>
        <end position="307"/>
    </location>
</feature>
<dbReference type="Proteomes" id="UP000193944">
    <property type="component" value="Unassembled WGS sequence"/>
</dbReference>
<feature type="transmembrane region" description="Helical" evidence="2">
    <location>
        <begin position="80"/>
        <end position="102"/>
    </location>
</feature>
<dbReference type="Gene3D" id="1.10.167.10">
    <property type="entry name" value="Regulator of G-protein Signalling 4, domain 2"/>
    <property type="match status" value="1"/>
</dbReference>
<feature type="region of interest" description="Disordered" evidence="1">
    <location>
        <begin position="512"/>
        <end position="535"/>
    </location>
</feature>
<feature type="domain" description="RGS" evidence="3">
    <location>
        <begin position="325"/>
        <end position="367"/>
    </location>
</feature>
<evidence type="ECO:0000313" key="4">
    <source>
        <dbReference type="EMBL" id="ORX83628.1"/>
    </source>
</evidence>
<protein>
    <recommendedName>
        <fullName evidence="3">RGS domain-containing protein</fullName>
    </recommendedName>
</protein>
<dbReference type="InterPro" id="IPR044926">
    <property type="entry name" value="RGS_subdomain_2"/>
</dbReference>
<feature type="transmembrane region" description="Helical" evidence="2">
    <location>
        <begin position="45"/>
        <end position="68"/>
    </location>
</feature>
<dbReference type="SUPFAM" id="SSF48097">
    <property type="entry name" value="Regulator of G-protein signaling, RGS"/>
    <property type="match status" value="1"/>
</dbReference>
<dbReference type="EMBL" id="MCFG01000069">
    <property type="protein sequence ID" value="ORX83628.1"/>
    <property type="molecule type" value="Genomic_DNA"/>
</dbReference>
<keyword evidence="2" id="KW-0472">Membrane</keyword>
<dbReference type="InterPro" id="IPR016137">
    <property type="entry name" value="RGS"/>
</dbReference>
<sequence length="535" mass="63108">MASDRIPFPSEWDSDSVGASDYYERCYPYVEKEEDFYDIAKISPIFIVFAILCILGIIGINLWLMRYYKSYIFKRQCRTYYLCLMVGSLTVMIDTFLLELYYEKYPCILHHTLTGIGYPLYLGSIGLIIIKYYKYYYKSQIAYFKSFLEFLDDKHNETLQKKFYFKYFYTNISSKKALRILIVYIFINLLYSNLMYFVDDRVKAKGFCVMRYSYTPQILEFVFFLFLFLPLALLEALKFDDKFKMKKTIIMSTLLHIIYFTGFFLESLVIKINCSIIVQYIPPGFFVFLSCITSTLFLSLSMLNDIIYLNKCNKNLKGTYKGMIEMLENKILFREFGEFCRNENCVENILFFQEYWKYKKLFNKNDKSVIVTNPDSATKSQDFSDTHSAIGTKSYHEDTGLFKGGISDRVSSIIVSSILNEPAKTDFRAYLTTIENEAKKFCSNFIGSKALYEINIQNFIVTSILDKMKSLQDDDDQSFEEKVDEYYSIFDRAYKEVTNNIYLNSYSNYVHQKNKEQKEKTQKSRSNSRSNSNMC</sequence>
<accession>A0A1Y1XD08</accession>
<evidence type="ECO:0000259" key="3">
    <source>
        <dbReference type="PROSITE" id="PS50132"/>
    </source>
</evidence>
<name>A0A1Y1XD08_9FUNG</name>
<feature type="compositionally biased region" description="Basic and acidic residues" evidence="1">
    <location>
        <begin position="513"/>
        <end position="522"/>
    </location>
</feature>